<dbReference type="EMBL" id="JH668346">
    <property type="protein sequence ID" value="KAG6447583.1"/>
    <property type="molecule type" value="Genomic_DNA"/>
</dbReference>
<dbReference type="GO" id="GO:0035861">
    <property type="term" value="C:site of double-strand break"/>
    <property type="evidence" value="ECO:0007669"/>
    <property type="project" value="TreeGrafter"/>
</dbReference>
<dbReference type="AlphaFoldDB" id="A0A921YXC6"/>
<dbReference type="GO" id="GO:0000729">
    <property type="term" value="P:DNA double-strand break processing"/>
    <property type="evidence" value="ECO:0007669"/>
    <property type="project" value="TreeGrafter"/>
</dbReference>
<dbReference type="GO" id="GO:0006303">
    <property type="term" value="P:double-strand break repair via nonhomologous end joining"/>
    <property type="evidence" value="ECO:0007669"/>
    <property type="project" value="TreeGrafter"/>
</dbReference>
<dbReference type="Proteomes" id="UP000791440">
    <property type="component" value="Unassembled WGS sequence"/>
</dbReference>
<dbReference type="GO" id="GO:0044547">
    <property type="term" value="F:DNA topoisomerase binding"/>
    <property type="evidence" value="ECO:0007669"/>
    <property type="project" value="TreeGrafter"/>
</dbReference>
<dbReference type="InterPro" id="IPR052709">
    <property type="entry name" value="Transposase-MT_Hybrid"/>
</dbReference>
<proteinExistence type="predicted"/>
<dbReference type="GO" id="GO:0005634">
    <property type="term" value="C:nucleus"/>
    <property type="evidence" value="ECO:0007669"/>
    <property type="project" value="TreeGrafter"/>
</dbReference>
<reference evidence="1" key="2">
    <citation type="submission" date="2020-12" db="EMBL/GenBank/DDBJ databases">
        <authorList>
            <person name="Kanost M."/>
        </authorList>
    </citation>
    <scope>NUCLEOTIDE SEQUENCE</scope>
</reference>
<dbReference type="GO" id="GO:0044774">
    <property type="term" value="P:mitotic DNA integrity checkpoint signaling"/>
    <property type="evidence" value="ECO:0007669"/>
    <property type="project" value="TreeGrafter"/>
</dbReference>
<dbReference type="Pfam" id="PF01359">
    <property type="entry name" value="Transposase_1"/>
    <property type="match status" value="1"/>
</dbReference>
<reference evidence="1" key="1">
    <citation type="journal article" date="2016" name="Insect Biochem. Mol. Biol.">
        <title>Multifaceted biological insights from a draft genome sequence of the tobacco hornworm moth, Manduca sexta.</title>
        <authorList>
            <person name="Kanost M.R."/>
            <person name="Arrese E.L."/>
            <person name="Cao X."/>
            <person name="Chen Y.R."/>
            <person name="Chellapilla S."/>
            <person name="Goldsmith M.R."/>
            <person name="Grosse-Wilde E."/>
            <person name="Heckel D.G."/>
            <person name="Herndon N."/>
            <person name="Jiang H."/>
            <person name="Papanicolaou A."/>
            <person name="Qu J."/>
            <person name="Soulages J.L."/>
            <person name="Vogel H."/>
            <person name="Walters J."/>
            <person name="Waterhouse R.M."/>
            <person name="Ahn S.J."/>
            <person name="Almeida F.C."/>
            <person name="An C."/>
            <person name="Aqrawi P."/>
            <person name="Bretschneider A."/>
            <person name="Bryant W.B."/>
            <person name="Bucks S."/>
            <person name="Chao H."/>
            <person name="Chevignon G."/>
            <person name="Christen J.M."/>
            <person name="Clarke D.F."/>
            <person name="Dittmer N.T."/>
            <person name="Ferguson L.C.F."/>
            <person name="Garavelou S."/>
            <person name="Gordon K.H.J."/>
            <person name="Gunaratna R.T."/>
            <person name="Han Y."/>
            <person name="Hauser F."/>
            <person name="He Y."/>
            <person name="Heidel-Fischer H."/>
            <person name="Hirsh A."/>
            <person name="Hu Y."/>
            <person name="Jiang H."/>
            <person name="Kalra D."/>
            <person name="Klinner C."/>
            <person name="Konig C."/>
            <person name="Kovar C."/>
            <person name="Kroll A.R."/>
            <person name="Kuwar S.S."/>
            <person name="Lee S.L."/>
            <person name="Lehman R."/>
            <person name="Li K."/>
            <person name="Li Z."/>
            <person name="Liang H."/>
            <person name="Lovelace S."/>
            <person name="Lu Z."/>
            <person name="Mansfield J.H."/>
            <person name="McCulloch K.J."/>
            <person name="Mathew T."/>
            <person name="Morton B."/>
            <person name="Muzny D.M."/>
            <person name="Neunemann D."/>
            <person name="Ongeri F."/>
            <person name="Pauchet Y."/>
            <person name="Pu L.L."/>
            <person name="Pyrousis I."/>
            <person name="Rao X.J."/>
            <person name="Redding A."/>
            <person name="Roesel C."/>
            <person name="Sanchez-Gracia A."/>
            <person name="Schaack S."/>
            <person name="Shukla A."/>
            <person name="Tetreau G."/>
            <person name="Wang Y."/>
            <person name="Xiong G.H."/>
            <person name="Traut W."/>
            <person name="Walsh T.K."/>
            <person name="Worley K.C."/>
            <person name="Wu D."/>
            <person name="Wu W."/>
            <person name="Wu Y.Q."/>
            <person name="Zhang X."/>
            <person name="Zou Z."/>
            <person name="Zucker H."/>
            <person name="Briscoe A.D."/>
            <person name="Burmester T."/>
            <person name="Clem R.J."/>
            <person name="Feyereisen R."/>
            <person name="Grimmelikhuijzen C.J.P."/>
            <person name="Hamodrakas S.J."/>
            <person name="Hansson B.S."/>
            <person name="Huguet E."/>
            <person name="Jermiin L.S."/>
            <person name="Lan Q."/>
            <person name="Lehman H.K."/>
            <person name="Lorenzen M."/>
            <person name="Merzendorfer H."/>
            <person name="Michalopoulos I."/>
            <person name="Morton D.B."/>
            <person name="Muthukrishnan S."/>
            <person name="Oakeshott J.G."/>
            <person name="Palmer W."/>
            <person name="Park Y."/>
            <person name="Passarelli A.L."/>
            <person name="Rozas J."/>
            <person name="Schwartz L.M."/>
            <person name="Smith W."/>
            <person name="Southgate A."/>
            <person name="Vilcinskas A."/>
            <person name="Vogt R."/>
            <person name="Wang P."/>
            <person name="Werren J."/>
            <person name="Yu X.Q."/>
            <person name="Zhou J.J."/>
            <person name="Brown S.J."/>
            <person name="Scherer S.E."/>
            <person name="Richards S."/>
            <person name="Blissard G.W."/>
        </authorList>
    </citation>
    <scope>NUCLEOTIDE SEQUENCE</scope>
</reference>
<dbReference type="PANTHER" id="PTHR46060:SF2">
    <property type="entry name" value="HISTONE-LYSINE N-METHYLTRANSFERASE SETMAR"/>
    <property type="match status" value="1"/>
</dbReference>
<accession>A0A921YXC6</accession>
<dbReference type="GO" id="GO:0046975">
    <property type="term" value="F:histone H3K36 methyltransferase activity"/>
    <property type="evidence" value="ECO:0007669"/>
    <property type="project" value="TreeGrafter"/>
</dbReference>
<sequence>MLNQIIICDEKWILYDYRKRLSQWLNPGQPTKSYPKPKLTLKKILVSVWWSSAGVVYYSCLKSGQTIKSDIYCQQLQTMMEKLAANCFRSLLLQNKTRPHTIGMPATLTVIPVPYSNRIPLVPLFG</sequence>
<dbReference type="GO" id="GO:0003690">
    <property type="term" value="F:double-stranded DNA binding"/>
    <property type="evidence" value="ECO:0007669"/>
    <property type="project" value="TreeGrafter"/>
</dbReference>
<evidence type="ECO:0000313" key="2">
    <source>
        <dbReference type="Proteomes" id="UP000791440"/>
    </source>
</evidence>
<dbReference type="PANTHER" id="PTHR46060">
    <property type="entry name" value="MARINER MOS1 TRANSPOSASE-LIKE PROTEIN"/>
    <property type="match status" value="1"/>
</dbReference>
<evidence type="ECO:0008006" key="3">
    <source>
        <dbReference type="Google" id="ProtNLM"/>
    </source>
</evidence>
<dbReference type="GO" id="GO:0003697">
    <property type="term" value="F:single-stranded DNA binding"/>
    <property type="evidence" value="ECO:0007669"/>
    <property type="project" value="TreeGrafter"/>
</dbReference>
<keyword evidence="2" id="KW-1185">Reference proteome</keyword>
<dbReference type="GO" id="GO:0031297">
    <property type="term" value="P:replication fork processing"/>
    <property type="evidence" value="ECO:0007669"/>
    <property type="project" value="TreeGrafter"/>
</dbReference>
<protein>
    <recommendedName>
        <fullName evidence="3">Transposase</fullName>
    </recommendedName>
</protein>
<organism evidence="1 2">
    <name type="scientific">Manduca sexta</name>
    <name type="common">Tobacco hawkmoth</name>
    <name type="synonym">Tobacco hornworm</name>
    <dbReference type="NCBI Taxonomy" id="7130"/>
    <lineage>
        <taxon>Eukaryota</taxon>
        <taxon>Metazoa</taxon>
        <taxon>Ecdysozoa</taxon>
        <taxon>Arthropoda</taxon>
        <taxon>Hexapoda</taxon>
        <taxon>Insecta</taxon>
        <taxon>Pterygota</taxon>
        <taxon>Neoptera</taxon>
        <taxon>Endopterygota</taxon>
        <taxon>Lepidoptera</taxon>
        <taxon>Glossata</taxon>
        <taxon>Ditrysia</taxon>
        <taxon>Bombycoidea</taxon>
        <taxon>Sphingidae</taxon>
        <taxon>Sphinginae</taxon>
        <taxon>Sphingini</taxon>
        <taxon>Manduca</taxon>
    </lineage>
</organism>
<dbReference type="GO" id="GO:0000014">
    <property type="term" value="F:single-stranded DNA endodeoxyribonuclease activity"/>
    <property type="evidence" value="ECO:0007669"/>
    <property type="project" value="TreeGrafter"/>
</dbReference>
<dbReference type="GO" id="GO:0042800">
    <property type="term" value="F:histone H3K4 methyltransferase activity"/>
    <property type="evidence" value="ECO:0007669"/>
    <property type="project" value="TreeGrafter"/>
</dbReference>
<evidence type="ECO:0000313" key="1">
    <source>
        <dbReference type="EMBL" id="KAG6447583.1"/>
    </source>
</evidence>
<name>A0A921YXC6_MANSE</name>
<gene>
    <name evidence="1" type="ORF">O3G_MSEX005055</name>
</gene>
<dbReference type="GO" id="GO:0000793">
    <property type="term" value="C:condensed chromosome"/>
    <property type="evidence" value="ECO:0007669"/>
    <property type="project" value="TreeGrafter"/>
</dbReference>
<dbReference type="InterPro" id="IPR001888">
    <property type="entry name" value="Transposase_1"/>
</dbReference>
<dbReference type="GO" id="GO:0015074">
    <property type="term" value="P:DNA integration"/>
    <property type="evidence" value="ECO:0007669"/>
    <property type="project" value="TreeGrafter"/>
</dbReference>
<comment type="caution">
    <text evidence="1">The sequence shown here is derived from an EMBL/GenBank/DDBJ whole genome shotgun (WGS) entry which is preliminary data.</text>
</comment>